<dbReference type="GO" id="GO:0005773">
    <property type="term" value="C:vacuole"/>
    <property type="evidence" value="ECO:0007669"/>
    <property type="project" value="GOC"/>
</dbReference>
<dbReference type="PANTHER" id="PTHR12000">
    <property type="entry name" value="HEMOGLOBINASE FAMILY MEMBER"/>
    <property type="match status" value="1"/>
</dbReference>
<comment type="catalytic activity">
    <reaction evidence="1">
        <text>Hydrolysis of proteins and small molecule substrates at -Asn-|-Xaa- bonds.</text>
        <dbReference type="EC" id="3.4.22.34"/>
    </reaction>
</comment>
<accession>A0AAV5SIA2</accession>
<dbReference type="GO" id="GO:0051603">
    <property type="term" value="P:proteolysis involved in protein catabolic process"/>
    <property type="evidence" value="ECO:0007669"/>
    <property type="project" value="TreeGrafter"/>
</dbReference>
<dbReference type="Gene3D" id="1.10.132.130">
    <property type="match status" value="1"/>
</dbReference>
<evidence type="ECO:0000256" key="1">
    <source>
        <dbReference type="ARBA" id="ARBA00000810"/>
    </source>
</evidence>
<comment type="similarity">
    <text evidence="2">Belongs to the peptidase C13 family.</text>
</comment>
<dbReference type="AlphaFoldDB" id="A0AAV5SIA2"/>
<evidence type="ECO:0000256" key="3">
    <source>
        <dbReference type="ARBA" id="ARBA00012628"/>
    </source>
</evidence>
<feature type="active site" description="Nucleophile" evidence="8">
    <location>
        <position position="198"/>
    </location>
</feature>
<evidence type="ECO:0000313" key="11">
    <source>
        <dbReference type="EMBL" id="GMS82165.1"/>
    </source>
</evidence>
<dbReference type="GO" id="GO:0004197">
    <property type="term" value="F:cysteine-type endopeptidase activity"/>
    <property type="evidence" value="ECO:0007669"/>
    <property type="project" value="UniProtKB-EC"/>
</dbReference>
<dbReference type="InterPro" id="IPR048501">
    <property type="entry name" value="Legum_prodom"/>
</dbReference>
<evidence type="ECO:0000259" key="10">
    <source>
        <dbReference type="Pfam" id="PF20985"/>
    </source>
</evidence>
<feature type="chain" id="PRO_5043574031" description="legumain" evidence="9">
    <location>
        <begin position="18"/>
        <end position="464"/>
    </location>
</feature>
<dbReference type="Proteomes" id="UP001432027">
    <property type="component" value="Unassembled WGS sequence"/>
</dbReference>
<dbReference type="CDD" id="cd21115">
    <property type="entry name" value="legumain_C"/>
    <property type="match status" value="1"/>
</dbReference>
<feature type="active site" evidence="8">
    <location>
        <position position="157"/>
    </location>
</feature>
<dbReference type="Pfam" id="PF01650">
    <property type="entry name" value="Peptidase_C13"/>
    <property type="match status" value="1"/>
</dbReference>
<gene>
    <name evidence="11" type="ORF">PENTCL1PPCAC_4340</name>
</gene>
<evidence type="ECO:0000256" key="9">
    <source>
        <dbReference type="SAM" id="SignalP"/>
    </source>
</evidence>
<dbReference type="InterPro" id="IPR001096">
    <property type="entry name" value="Peptidase_C13"/>
</dbReference>
<dbReference type="GO" id="GO:0006624">
    <property type="term" value="P:vacuolar protein processing"/>
    <property type="evidence" value="ECO:0007669"/>
    <property type="project" value="TreeGrafter"/>
</dbReference>
<organism evidence="11 12">
    <name type="scientific">Pristionchus entomophagus</name>
    <dbReference type="NCBI Taxonomy" id="358040"/>
    <lineage>
        <taxon>Eukaryota</taxon>
        <taxon>Metazoa</taxon>
        <taxon>Ecdysozoa</taxon>
        <taxon>Nematoda</taxon>
        <taxon>Chromadorea</taxon>
        <taxon>Rhabditida</taxon>
        <taxon>Rhabditina</taxon>
        <taxon>Diplogasteromorpha</taxon>
        <taxon>Diplogasteroidea</taxon>
        <taxon>Neodiplogasteridae</taxon>
        <taxon>Pristionchus</taxon>
    </lineage>
</organism>
<keyword evidence="7" id="KW-0788">Thiol protease</keyword>
<dbReference type="InterPro" id="IPR046427">
    <property type="entry name" value="Legumain_prodom_sf"/>
</dbReference>
<evidence type="ECO:0000256" key="5">
    <source>
        <dbReference type="ARBA" id="ARBA00022729"/>
    </source>
</evidence>
<dbReference type="EMBL" id="BTSX01000001">
    <property type="protein sequence ID" value="GMS82165.1"/>
    <property type="molecule type" value="Genomic_DNA"/>
</dbReference>
<evidence type="ECO:0000256" key="8">
    <source>
        <dbReference type="PIRSR" id="PIRSR019663-1"/>
    </source>
</evidence>
<proteinExistence type="inferred from homology"/>
<evidence type="ECO:0000256" key="7">
    <source>
        <dbReference type="ARBA" id="ARBA00022807"/>
    </source>
</evidence>
<protein>
    <recommendedName>
        <fullName evidence="3">legumain</fullName>
        <ecNumber evidence="3">3.4.22.34</ecNumber>
    </recommendedName>
</protein>
<dbReference type="EC" id="3.4.22.34" evidence="3"/>
<keyword evidence="4" id="KW-0645">Protease</keyword>
<dbReference type="FunFam" id="3.40.50.1460:FF:000006">
    <property type="entry name" value="Legumain"/>
    <property type="match status" value="1"/>
</dbReference>
<keyword evidence="5 9" id="KW-0732">Signal</keyword>
<name>A0AAV5SIA2_9BILA</name>
<dbReference type="Gene3D" id="3.40.50.1460">
    <property type="match status" value="1"/>
</dbReference>
<reference evidence="11" key="1">
    <citation type="submission" date="2023-10" db="EMBL/GenBank/DDBJ databases">
        <title>Genome assembly of Pristionchus species.</title>
        <authorList>
            <person name="Yoshida K."/>
            <person name="Sommer R.J."/>
        </authorList>
    </citation>
    <scope>NUCLEOTIDE SEQUENCE</scope>
    <source>
        <strain evidence="11">RS0144</strain>
    </source>
</reference>
<dbReference type="PRINTS" id="PR00776">
    <property type="entry name" value="HEMOGLOBNASE"/>
</dbReference>
<sequence length="464" mass="52702">MRSILALSIGLLATVAAGSVYSRYESSESSEGDAPDGELWALLVAGSNGWYNYRHQADTAHAFHVLKAHGVPEENIVTMMYDDIAHNPANKYKGQVFNGPNWVDYYKGVKIDYKGDDVHSENFLNILKGNATGVKGGNGRVIESGPDDRVFVYFTDHGAVGLISFPNDILTTKSLNDALNWSYKNKRFSDLVFYLEACESGSMFERVLPSTINVYAVSAANGKESSWGTYCENDRQLPCLGDLFSVNWMEDSDVEDLTTETVGQQFQLVQKETNKSHVCHFGKMKTESDPVSWFQVRRTSLKHRLDTAEPSREVETTVTESINNRNISSWLQYLMRTLQRTNDADEAEIIQDRLDEINMKQAHARRTMKSVVSVMYDDADDTLLENNKRRIFYMEKNEESSIVNYPDCHHKVVHTFRKLCVNPTEDMEYFMPHMYVLNNLCNAEAGRSHDIMEAVIEHCLVKTI</sequence>
<feature type="signal peptide" evidence="9">
    <location>
        <begin position="1"/>
        <end position="17"/>
    </location>
</feature>
<feature type="non-terminal residue" evidence="11">
    <location>
        <position position="464"/>
    </location>
</feature>
<evidence type="ECO:0000256" key="6">
    <source>
        <dbReference type="ARBA" id="ARBA00022801"/>
    </source>
</evidence>
<dbReference type="PIRSF" id="PIRSF019663">
    <property type="entry name" value="Legumain"/>
    <property type="match status" value="1"/>
</dbReference>
<comment type="caution">
    <text evidence="11">The sequence shown here is derived from an EMBL/GenBank/DDBJ whole genome shotgun (WGS) entry which is preliminary data.</text>
</comment>
<evidence type="ECO:0000313" key="12">
    <source>
        <dbReference type="Proteomes" id="UP001432027"/>
    </source>
</evidence>
<evidence type="ECO:0000256" key="2">
    <source>
        <dbReference type="ARBA" id="ARBA00009941"/>
    </source>
</evidence>
<evidence type="ECO:0000256" key="4">
    <source>
        <dbReference type="ARBA" id="ARBA00022670"/>
    </source>
</evidence>
<feature type="domain" description="Legumain prodomain" evidence="10">
    <location>
        <begin position="354"/>
        <end position="459"/>
    </location>
</feature>
<keyword evidence="6" id="KW-0378">Hydrolase</keyword>
<dbReference type="Pfam" id="PF20985">
    <property type="entry name" value="Legum_prodom"/>
    <property type="match status" value="1"/>
</dbReference>
<dbReference type="PANTHER" id="PTHR12000:SF42">
    <property type="entry name" value="LEGUMAIN"/>
    <property type="match status" value="1"/>
</dbReference>
<keyword evidence="12" id="KW-1185">Reference proteome</keyword>